<evidence type="ECO:0000313" key="2">
    <source>
        <dbReference type="Proteomes" id="UP001153709"/>
    </source>
</evidence>
<dbReference type="EMBL" id="OU898284">
    <property type="protein sequence ID" value="CAG9840499.1"/>
    <property type="molecule type" value="Genomic_DNA"/>
</dbReference>
<organism evidence="1 2">
    <name type="scientific">Diabrotica balteata</name>
    <name type="common">Banded cucumber beetle</name>
    <dbReference type="NCBI Taxonomy" id="107213"/>
    <lineage>
        <taxon>Eukaryota</taxon>
        <taxon>Metazoa</taxon>
        <taxon>Ecdysozoa</taxon>
        <taxon>Arthropoda</taxon>
        <taxon>Hexapoda</taxon>
        <taxon>Insecta</taxon>
        <taxon>Pterygota</taxon>
        <taxon>Neoptera</taxon>
        <taxon>Endopterygota</taxon>
        <taxon>Coleoptera</taxon>
        <taxon>Polyphaga</taxon>
        <taxon>Cucujiformia</taxon>
        <taxon>Chrysomeloidea</taxon>
        <taxon>Chrysomelidae</taxon>
        <taxon>Galerucinae</taxon>
        <taxon>Diabroticina</taxon>
        <taxon>Diabroticites</taxon>
        <taxon>Diabrotica</taxon>
    </lineage>
</organism>
<sequence length="70" mass="8146">MGFRKGLGTREALFVLNVLTQKCLDINQEVHACFIDFEKGFDKVCHNQVKEILEGKNIYTRDIQIILNLY</sequence>
<dbReference type="Proteomes" id="UP001153709">
    <property type="component" value="Chromosome 9"/>
</dbReference>
<dbReference type="OrthoDB" id="6760512at2759"/>
<accession>A0A9N9XI77</accession>
<keyword evidence="2" id="KW-1185">Reference proteome</keyword>
<evidence type="ECO:0008006" key="3">
    <source>
        <dbReference type="Google" id="ProtNLM"/>
    </source>
</evidence>
<evidence type="ECO:0000313" key="1">
    <source>
        <dbReference type="EMBL" id="CAG9840499.1"/>
    </source>
</evidence>
<dbReference type="AlphaFoldDB" id="A0A9N9XI77"/>
<gene>
    <name evidence="1" type="ORF">DIABBA_LOCUS13138</name>
</gene>
<protein>
    <recommendedName>
        <fullName evidence="3">Reverse transcriptase domain-containing protein</fullName>
    </recommendedName>
</protein>
<name>A0A9N9XI77_DIABA</name>
<reference evidence="1" key="1">
    <citation type="submission" date="2022-01" db="EMBL/GenBank/DDBJ databases">
        <authorList>
            <person name="King R."/>
        </authorList>
    </citation>
    <scope>NUCLEOTIDE SEQUENCE</scope>
</reference>
<proteinExistence type="predicted"/>